<keyword evidence="13" id="KW-1185">Reference proteome</keyword>
<comment type="caution">
    <text evidence="12">The sequence shown here is derived from an EMBL/GenBank/DDBJ whole genome shotgun (WGS) entry which is preliminary data.</text>
</comment>
<dbReference type="PROSITE" id="PS00072">
    <property type="entry name" value="ACYL_COA_DH_1"/>
    <property type="match status" value="1"/>
</dbReference>
<dbReference type="InterPro" id="IPR037069">
    <property type="entry name" value="AcylCoA_DH/ox_N_sf"/>
</dbReference>
<dbReference type="Pfam" id="PF02771">
    <property type="entry name" value="Acyl-CoA_dh_N"/>
    <property type="match status" value="1"/>
</dbReference>
<dbReference type="FunFam" id="1.20.140.10:FF:000004">
    <property type="entry name" value="Acyl-CoA dehydrogenase FadE25"/>
    <property type="match status" value="1"/>
</dbReference>
<dbReference type="PANTHER" id="PTHR43884">
    <property type="entry name" value="ACYL-COA DEHYDROGENASE"/>
    <property type="match status" value="1"/>
</dbReference>
<dbReference type="InterPro" id="IPR009075">
    <property type="entry name" value="AcylCo_DH/oxidase_C"/>
</dbReference>
<comment type="similarity">
    <text evidence="2 8">Belongs to the acyl-CoA dehydrogenase family.</text>
</comment>
<evidence type="ECO:0000256" key="4">
    <source>
        <dbReference type="ARBA" id="ARBA00022827"/>
    </source>
</evidence>
<protein>
    <recommendedName>
        <fullName evidence="7">Acyl-CoA dehydrogenase</fullName>
    </recommendedName>
</protein>
<evidence type="ECO:0000256" key="5">
    <source>
        <dbReference type="ARBA" id="ARBA00023002"/>
    </source>
</evidence>
<dbReference type="SUPFAM" id="SSF56645">
    <property type="entry name" value="Acyl-CoA dehydrogenase NM domain-like"/>
    <property type="match status" value="1"/>
</dbReference>
<dbReference type="Pfam" id="PF02770">
    <property type="entry name" value="Acyl-CoA_dh_M"/>
    <property type="match status" value="1"/>
</dbReference>
<dbReference type="InterPro" id="IPR006091">
    <property type="entry name" value="Acyl-CoA_Oxase/DH_mid-dom"/>
</dbReference>
<dbReference type="Gene3D" id="1.20.140.10">
    <property type="entry name" value="Butyryl-CoA Dehydrogenase, subunit A, domain 3"/>
    <property type="match status" value="1"/>
</dbReference>
<accession>A0A2T4Z4H9</accession>
<feature type="domain" description="Acyl-CoA oxidase/dehydrogenase middle" evidence="10">
    <location>
        <begin position="122"/>
        <end position="217"/>
    </location>
</feature>
<dbReference type="EMBL" id="PZZP01000002">
    <property type="protein sequence ID" value="PTM56801.1"/>
    <property type="molecule type" value="Genomic_DNA"/>
</dbReference>
<dbReference type="PROSITE" id="PS00073">
    <property type="entry name" value="ACYL_COA_DH_2"/>
    <property type="match status" value="1"/>
</dbReference>
<evidence type="ECO:0000256" key="7">
    <source>
        <dbReference type="ARBA" id="ARBA00067585"/>
    </source>
</evidence>
<dbReference type="AlphaFoldDB" id="A0A2T4Z4H9"/>
<feature type="domain" description="Acyl-CoA dehydrogenase/oxidase C-terminal" evidence="9">
    <location>
        <begin position="229"/>
        <end position="376"/>
    </location>
</feature>
<name>A0A2T4Z4H9_9BACL</name>
<evidence type="ECO:0000259" key="9">
    <source>
        <dbReference type="Pfam" id="PF00441"/>
    </source>
</evidence>
<dbReference type="CDD" id="cd01158">
    <property type="entry name" value="SCAD_SBCAD"/>
    <property type="match status" value="1"/>
</dbReference>
<proteinExistence type="inferred from homology"/>
<dbReference type="RefSeq" id="WP_107728102.1">
    <property type="nucleotide sequence ID" value="NZ_PZZP01000002.1"/>
</dbReference>
<dbReference type="GO" id="GO:0050660">
    <property type="term" value="F:flavin adenine dinucleotide binding"/>
    <property type="evidence" value="ECO:0007669"/>
    <property type="project" value="InterPro"/>
</dbReference>
<dbReference type="Gene3D" id="1.10.540.10">
    <property type="entry name" value="Acyl-CoA dehydrogenase/oxidase, N-terminal domain"/>
    <property type="match status" value="1"/>
</dbReference>
<gene>
    <name evidence="12" type="ORF">C8J48_3126</name>
</gene>
<keyword evidence="5 8" id="KW-0560">Oxidoreductase</keyword>
<dbReference type="PANTHER" id="PTHR43884:SF41">
    <property type="entry name" value="ACYL-COA DEHYDROGENASE"/>
    <property type="match status" value="1"/>
</dbReference>
<evidence type="ECO:0000256" key="2">
    <source>
        <dbReference type="ARBA" id="ARBA00009347"/>
    </source>
</evidence>
<comment type="catalytic activity">
    <reaction evidence="6">
        <text>a 2,3-saturated acyl-CoA + A = a 2,3-dehydroacyl-CoA + AH2</text>
        <dbReference type="Rhea" id="RHEA:48608"/>
        <dbReference type="ChEBI" id="CHEBI:13193"/>
        <dbReference type="ChEBI" id="CHEBI:17499"/>
        <dbReference type="ChEBI" id="CHEBI:60015"/>
        <dbReference type="ChEBI" id="CHEBI:65111"/>
    </reaction>
</comment>
<dbReference type="InterPro" id="IPR006089">
    <property type="entry name" value="Acyl-CoA_DH_CS"/>
</dbReference>
<evidence type="ECO:0000256" key="3">
    <source>
        <dbReference type="ARBA" id="ARBA00022630"/>
    </source>
</evidence>
<dbReference type="SUPFAM" id="SSF47203">
    <property type="entry name" value="Acyl-CoA dehydrogenase C-terminal domain-like"/>
    <property type="match status" value="1"/>
</dbReference>
<keyword evidence="4 8" id="KW-0274">FAD</keyword>
<reference evidence="12 13" key="1">
    <citation type="submission" date="2018-04" db="EMBL/GenBank/DDBJ databases">
        <title>Genomic Encyclopedia of Archaeal and Bacterial Type Strains, Phase II (KMG-II): from individual species to whole genera.</title>
        <authorList>
            <person name="Goeker M."/>
        </authorList>
    </citation>
    <scope>NUCLEOTIDE SEQUENCE [LARGE SCALE GENOMIC DNA]</scope>
    <source>
        <strain evidence="12 13">DSM 45169</strain>
    </source>
</reference>
<dbReference type="InterPro" id="IPR009100">
    <property type="entry name" value="AcylCoA_DH/oxidase_NM_dom_sf"/>
</dbReference>
<dbReference type="InterPro" id="IPR013786">
    <property type="entry name" value="AcylCoA_DH/ox_N"/>
</dbReference>
<evidence type="ECO:0000256" key="6">
    <source>
        <dbReference type="ARBA" id="ARBA00052546"/>
    </source>
</evidence>
<dbReference type="FunFam" id="1.10.540.10:FF:000002">
    <property type="entry name" value="Acyl-CoA dehydrogenase FadE19"/>
    <property type="match status" value="1"/>
</dbReference>
<dbReference type="InterPro" id="IPR036250">
    <property type="entry name" value="AcylCo_DH-like_C"/>
</dbReference>
<dbReference type="PIRSF" id="PIRSF016578">
    <property type="entry name" value="HsaA"/>
    <property type="match status" value="1"/>
</dbReference>
<comment type="cofactor">
    <cofactor evidence="1 8">
        <name>FAD</name>
        <dbReference type="ChEBI" id="CHEBI:57692"/>
    </cofactor>
</comment>
<feature type="domain" description="Acyl-CoA dehydrogenase/oxidase N-terminal" evidence="11">
    <location>
        <begin position="6"/>
        <end position="117"/>
    </location>
</feature>
<evidence type="ECO:0000313" key="12">
    <source>
        <dbReference type="EMBL" id="PTM56801.1"/>
    </source>
</evidence>
<evidence type="ECO:0000259" key="11">
    <source>
        <dbReference type="Pfam" id="PF02771"/>
    </source>
</evidence>
<dbReference type="Proteomes" id="UP000241639">
    <property type="component" value="Unassembled WGS sequence"/>
</dbReference>
<evidence type="ECO:0000256" key="1">
    <source>
        <dbReference type="ARBA" id="ARBA00001974"/>
    </source>
</evidence>
<dbReference type="OrthoDB" id="9802447at2"/>
<dbReference type="Gene3D" id="2.40.110.10">
    <property type="entry name" value="Butyryl-CoA Dehydrogenase, subunit A, domain 2"/>
    <property type="match status" value="1"/>
</dbReference>
<keyword evidence="3 8" id="KW-0285">Flavoprotein</keyword>
<dbReference type="InterPro" id="IPR046373">
    <property type="entry name" value="Acyl-CoA_Oxase/DH_mid-dom_sf"/>
</dbReference>
<evidence type="ECO:0000259" key="10">
    <source>
        <dbReference type="Pfam" id="PF02770"/>
    </source>
</evidence>
<sequence>MQFQLSEEHRMMRKMVREFARNEVAPTAAQRDEEERFDRSIFDQMGQLGLTGIPWPEEEGGVGFDYLSYVIAVEELSRVCASTGVTLSAHISLASWPLHKFGTPEQKERFLNPLAEGVKLGAYGLTEPGSGSDAAGMKTTAVRDGNHYILNGNKIFITNGGDAEIYLVFAVTAPEEKHHGITAFIVEKDTPGFSIGKKEKKLGIRSSPTTEIIFDDCRIPVENRLGDEGQGFKIAMMTLDGGRNGIAAQAVGIAQGALDAALDYAKERKQFGKPIAQLQAIQFKLADMATQIEAARLLTYQAAWLESEGLPYGKASAMAKLYAGDIAMQVTTEAVQIFGGYGYTREYPVERMMRDAKITQIYEGTNEIQRIVIANYLLKESGIPVAVKK</sequence>
<dbReference type="GO" id="GO:0003995">
    <property type="term" value="F:acyl-CoA dehydrogenase activity"/>
    <property type="evidence" value="ECO:0007669"/>
    <property type="project" value="InterPro"/>
</dbReference>
<organism evidence="12 13">
    <name type="scientific">Desmospora activa DSM 45169</name>
    <dbReference type="NCBI Taxonomy" id="1121389"/>
    <lineage>
        <taxon>Bacteria</taxon>
        <taxon>Bacillati</taxon>
        <taxon>Bacillota</taxon>
        <taxon>Bacilli</taxon>
        <taxon>Bacillales</taxon>
        <taxon>Thermoactinomycetaceae</taxon>
        <taxon>Desmospora</taxon>
    </lineage>
</organism>
<evidence type="ECO:0000313" key="13">
    <source>
        <dbReference type="Proteomes" id="UP000241639"/>
    </source>
</evidence>
<evidence type="ECO:0000256" key="8">
    <source>
        <dbReference type="RuleBase" id="RU362125"/>
    </source>
</evidence>
<dbReference type="Pfam" id="PF00441">
    <property type="entry name" value="Acyl-CoA_dh_1"/>
    <property type="match status" value="1"/>
</dbReference>
<dbReference type="FunFam" id="2.40.110.10:FF:000001">
    <property type="entry name" value="Acyl-CoA dehydrogenase, mitochondrial"/>
    <property type="match status" value="1"/>
</dbReference>